<evidence type="ECO:0000313" key="1">
    <source>
        <dbReference type="EMBL" id="VGP81423.1"/>
    </source>
</evidence>
<comment type="caution">
    <text evidence="1">The sequence shown here is derived from an EMBL/GenBank/DDBJ whole genome shotgun (WGS) entry which is preliminary data.</text>
</comment>
<dbReference type="Proteomes" id="UP000328848">
    <property type="component" value="Unassembled WGS sequence"/>
</dbReference>
<proteinExistence type="predicted"/>
<dbReference type="AlphaFoldDB" id="A0A8B6IME9"/>
<sequence>MIFHALSGVNCIGPTCLSLTEDELTGRRDVTAPDTIANEKRKNILKVMIMRMVFIINTYDAINAIFKAEITFLLMCRKIRL</sequence>
<name>A0A8B6IME9_9ENTR</name>
<reference evidence="1 2" key="1">
    <citation type="submission" date="2019-04" db="EMBL/GenBank/DDBJ databases">
        <authorList>
            <person name="Brisse S."/>
            <person name="Rodrigues C."/>
        </authorList>
    </citation>
    <scope>NUCLEOTIDE SEQUENCE [LARGE SCALE GENOMIC DNA]</scope>
    <source>
        <strain evidence="1">SB5857</strain>
    </source>
</reference>
<dbReference type="RefSeq" id="WP_226651877.1">
    <property type="nucleotide sequence ID" value="NZ_CBCSJT010000002.1"/>
</dbReference>
<evidence type="ECO:0000313" key="2">
    <source>
        <dbReference type="Proteomes" id="UP000328848"/>
    </source>
</evidence>
<accession>A0A8B6IME9</accession>
<dbReference type="EMBL" id="CAAHGQ010000045">
    <property type="protein sequence ID" value="VGP81423.1"/>
    <property type="molecule type" value="Genomic_DNA"/>
</dbReference>
<gene>
    <name evidence="1" type="ORF">SB5857_01286</name>
</gene>
<protein>
    <submittedName>
        <fullName evidence="1">Uncharacterized protein</fullName>
    </submittedName>
</protein>
<organism evidence="1 2">
    <name type="scientific">Klebsiella africana</name>
    <dbReference type="NCBI Taxonomy" id="2489010"/>
    <lineage>
        <taxon>Bacteria</taxon>
        <taxon>Pseudomonadati</taxon>
        <taxon>Pseudomonadota</taxon>
        <taxon>Gammaproteobacteria</taxon>
        <taxon>Enterobacterales</taxon>
        <taxon>Enterobacteriaceae</taxon>
        <taxon>Klebsiella/Raoultella group</taxon>
        <taxon>Klebsiella</taxon>
    </lineage>
</organism>